<dbReference type="PROSITE" id="PS50995">
    <property type="entry name" value="HTH_MARR_2"/>
    <property type="match status" value="1"/>
</dbReference>
<evidence type="ECO:0000256" key="1">
    <source>
        <dbReference type="ARBA" id="ARBA00023015"/>
    </source>
</evidence>
<evidence type="ECO:0000256" key="3">
    <source>
        <dbReference type="ARBA" id="ARBA00023163"/>
    </source>
</evidence>
<dbReference type="InterPro" id="IPR036390">
    <property type="entry name" value="WH_DNA-bd_sf"/>
</dbReference>
<reference evidence="5 6" key="1">
    <citation type="submission" date="2024-06" db="EMBL/GenBank/DDBJ databases">
        <title>Genomic Encyclopedia of Type Strains, Phase IV (KMG-IV): sequencing the most valuable type-strain genomes for metagenomic binning, comparative biology and taxonomic classification.</title>
        <authorList>
            <person name="Goeker M."/>
        </authorList>
    </citation>
    <scope>NUCLEOTIDE SEQUENCE [LARGE SCALE GENOMIC DNA]</scope>
    <source>
        <strain evidence="5 6">DSM 29388</strain>
    </source>
</reference>
<dbReference type="PANTHER" id="PTHR42756:SF1">
    <property type="entry name" value="TRANSCRIPTIONAL REPRESSOR OF EMRAB OPERON"/>
    <property type="match status" value="1"/>
</dbReference>
<protein>
    <submittedName>
        <fullName evidence="5">DNA-binding MarR family transcriptional regulator</fullName>
    </submittedName>
</protein>
<keyword evidence="1" id="KW-0805">Transcription regulation</keyword>
<proteinExistence type="predicted"/>
<dbReference type="InterPro" id="IPR023187">
    <property type="entry name" value="Tscrpt_reg_MarR-type_CS"/>
</dbReference>
<evidence type="ECO:0000313" key="5">
    <source>
        <dbReference type="EMBL" id="MET3732904.1"/>
    </source>
</evidence>
<dbReference type="InterPro" id="IPR000835">
    <property type="entry name" value="HTH_MarR-typ"/>
</dbReference>
<dbReference type="PROSITE" id="PS01117">
    <property type="entry name" value="HTH_MARR_1"/>
    <property type="match status" value="1"/>
</dbReference>
<gene>
    <name evidence="5" type="ORF">ABID46_002495</name>
</gene>
<keyword evidence="3" id="KW-0804">Transcription</keyword>
<accession>A0ABV2LWI1</accession>
<evidence type="ECO:0000313" key="6">
    <source>
        <dbReference type="Proteomes" id="UP001549146"/>
    </source>
</evidence>
<organism evidence="5 6">
    <name type="scientific">Moheibacter stercoris</name>
    <dbReference type="NCBI Taxonomy" id="1628251"/>
    <lineage>
        <taxon>Bacteria</taxon>
        <taxon>Pseudomonadati</taxon>
        <taxon>Bacteroidota</taxon>
        <taxon>Flavobacteriia</taxon>
        <taxon>Flavobacteriales</taxon>
        <taxon>Weeksellaceae</taxon>
        <taxon>Moheibacter</taxon>
    </lineage>
</organism>
<evidence type="ECO:0000256" key="2">
    <source>
        <dbReference type="ARBA" id="ARBA00023125"/>
    </source>
</evidence>
<dbReference type="Pfam" id="PF01047">
    <property type="entry name" value="MarR"/>
    <property type="match status" value="1"/>
</dbReference>
<comment type="caution">
    <text evidence="5">The sequence shown here is derived from an EMBL/GenBank/DDBJ whole genome shotgun (WGS) entry which is preliminary data.</text>
</comment>
<dbReference type="Proteomes" id="UP001549146">
    <property type="component" value="Unassembled WGS sequence"/>
</dbReference>
<dbReference type="EMBL" id="JBEPMO010000022">
    <property type="protein sequence ID" value="MET3732904.1"/>
    <property type="molecule type" value="Genomic_DNA"/>
</dbReference>
<sequence>MDKLDLVSSENKYNLLSGRVPLLLNRFLTQQFRNKGVNLTREQWSVLAVLWKSDGCSQQVIANSTSRDKPSVTRLVDNLVKEGYVIRKSHENDRRLNLIFLTEKGKEVEQVVMEIVDDTIEKATNGLINDQIVAIRDAFQVVYENLNAFVK</sequence>
<dbReference type="InterPro" id="IPR036388">
    <property type="entry name" value="WH-like_DNA-bd_sf"/>
</dbReference>
<feature type="domain" description="HTH marR-type" evidence="4">
    <location>
        <begin position="1"/>
        <end position="144"/>
    </location>
</feature>
<evidence type="ECO:0000259" key="4">
    <source>
        <dbReference type="PROSITE" id="PS50995"/>
    </source>
</evidence>
<name>A0ABV2LWI1_9FLAO</name>
<dbReference type="RefSeq" id="WP_354510568.1">
    <property type="nucleotide sequence ID" value="NZ_JBEPMO010000022.1"/>
</dbReference>
<keyword evidence="2 5" id="KW-0238">DNA-binding</keyword>
<dbReference type="SUPFAM" id="SSF46785">
    <property type="entry name" value="Winged helix' DNA-binding domain"/>
    <property type="match status" value="1"/>
</dbReference>
<keyword evidence="6" id="KW-1185">Reference proteome</keyword>
<dbReference type="SMART" id="SM00347">
    <property type="entry name" value="HTH_MARR"/>
    <property type="match status" value="1"/>
</dbReference>
<dbReference type="PANTHER" id="PTHR42756">
    <property type="entry name" value="TRANSCRIPTIONAL REGULATOR, MARR"/>
    <property type="match status" value="1"/>
</dbReference>
<dbReference type="PRINTS" id="PR00598">
    <property type="entry name" value="HTHMARR"/>
</dbReference>
<dbReference type="GO" id="GO:0003677">
    <property type="term" value="F:DNA binding"/>
    <property type="evidence" value="ECO:0007669"/>
    <property type="project" value="UniProtKB-KW"/>
</dbReference>
<dbReference type="Gene3D" id="1.10.10.10">
    <property type="entry name" value="Winged helix-like DNA-binding domain superfamily/Winged helix DNA-binding domain"/>
    <property type="match status" value="1"/>
</dbReference>